<evidence type="ECO:0000313" key="2">
    <source>
        <dbReference type="EMBL" id="RXW16849.1"/>
    </source>
</evidence>
<proteinExistence type="predicted"/>
<feature type="compositionally biased region" description="Acidic residues" evidence="1">
    <location>
        <begin position="560"/>
        <end position="572"/>
    </location>
</feature>
<feature type="compositionally biased region" description="Basic residues" evidence="1">
    <location>
        <begin position="585"/>
        <end position="595"/>
    </location>
</feature>
<feature type="compositionally biased region" description="Polar residues" evidence="1">
    <location>
        <begin position="486"/>
        <end position="499"/>
    </location>
</feature>
<feature type="region of interest" description="Disordered" evidence="1">
    <location>
        <begin position="462"/>
        <end position="599"/>
    </location>
</feature>
<sequence>MQELLQAGEAISKGEGEEDGKELSTDGMLELLPGDYLWTRNEFGSRKPKDDVPVAWVVGPEKRSERTKAALDKARDKFMGPEDEITEKSVQFERLKPTPKPVKKGTRCWTLGSSLEPNTNIEAPCANGKWKGQTTELHRTTQEVVTVSTRMAMEDMAHAPDEVQEVLKGDFERHGMGPLGCKENYAYHTVQCNLAYVGKSMEGQMGIRYAGPHRDQNDCPGHYSTMITRSRLPPNYCPPRLVLPGLGAYSKLIDFLGLTFQAMYDHLGMPAYPSPGTPSSSKAYRFALIHYTPQRMGAAETRQRIGALPNIHAFLTPEMRSSKAEKDIVKGLQADSFANYLRDGPWIMEDEGYSDYVGRVCYQVNRYLLMQTPGRLKFELDPVLLAQAITYTASDGGRSAVKPWAMAPSVQEETDNERDQKREECEKRSKEHMVKHGCMIPFYFTKKPWIREEAAKRYGGSAISTASGGTATDLDPDLDESADAGKTSTNAGHKSTQTFDMDVDDGMDGTRYNLRKRKRVDSVGSDSDGEEAEEGQSGPGARPRSAMKKTRQPFNHIDAGSDDEDDQGDDVVENIHPPLNGRTVVKPKPKGRKAPTPKPEDAFKLTRLLTVDALEEEVLELRQELQAMEEVDGDDEEPYEDIKAILDDANEAIGMGGVGRRALDGISIIVKDAHRLSRHIGREENRLRMTRTTLIRSQTAMRMWIESSVAEEATSVAQQTRPKGGRRSWLSNLTNQVVDMLVHREGRKVFKGSDYGVFWDCNEVAVDNPYKGRRFLRGEEETVKAARTITMEVVEKWVDADEHCDKKQAWFASIVEEVMGEEALTMNLVWRLYNNLKASHVILGDKGYRNPTKDNMAPFRLALENHSVLEVDHREGQLFELYKQLLNGEVSPSDVIKHLPSVSPRWDALKQMIQIAMLYDNDEQPRNPPAYLKKLQSDPTTYHPLRECSPGRVRCRRDLFDNNDPVSKSTIFSLLVWRVFPQVFSWHPDDSMRFETPDDFLKAYRRIKKEHPSKDIVSDIQSYWDTLDERRWPKFAETFPTFEECYQHFKPNGTLEYRLFRRLSRTNAFDVACDLAYAGFCRPPSIAEVAKYIVHLNQGAMSGLKALGLVDAKKKDIDAKRTQVAQALMDLGNLLQETPEFMDEYAREAGGTYSPYPESEVDPMRVEHLLRTFSHALRYLG</sequence>
<gene>
    <name evidence="2" type="ORF">EST38_g9008</name>
</gene>
<reference evidence="2 3" key="1">
    <citation type="submission" date="2019-01" db="EMBL/GenBank/DDBJ databases">
        <title>Draft genome sequence of Psathyrella aberdarensis IHI B618.</title>
        <authorList>
            <person name="Buettner E."/>
            <person name="Kellner H."/>
        </authorList>
    </citation>
    <scope>NUCLEOTIDE SEQUENCE [LARGE SCALE GENOMIC DNA]</scope>
    <source>
        <strain evidence="2 3">IHI B618</strain>
    </source>
</reference>
<feature type="region of interest" description="Disordered" evidence="1">
    <location>
        <begin position="1"/>
        <end position="24"/>
    </location>
</feature>
<dbReference type="AlphaFoldDB" id="A0A4Q2DBU8"/>
<evidence type="ECO:0000256" key="1">
    <source>
        <dbReference type="SAM" id="MobiDB-lite"/>
    </source>
</evidence>
<comment type="caution">
    <text evidence="2">The sequence shown here is derived from an EMBL/GenBank/DDBJ whole genome shotgun (WGS) entry which is preliminary data.</text>
</comment>
<feature type="compositionally biased region" description="Low complexity" evidence="1">
    <location>
        <begin position="462"/>
        <end position="472"/>
    </location>
</feature>
<keyword evidence="3" id="KW-1185">Reference proteome</keyword>
<dbReference type="OrthoDB" id="3061143at2759"/>
<evidence type="ECO:0000313" key="3">
    <source>
        <dbReference type="Proteomes" id="UP000290288"/>
    </source>
</evidence>
<name>A0A4Q2DBU8_9AGAR</name>
<accession>A0A4Q2DBU8</accession>
<feature type="region of interest" description="Disordered" evidence="1">
    <location>
        <begin position="406"/>
        <end position="430"/>
    </location>
</feature>
<dbReference type="Proteomes" id="UP000290288">
    <property type="component" value="Unassembled WGS sequence"/>
</dbReference>
<organism evidence="2 3">
    <name type="scientific">Candolleomyces aberdarensis</name>
    <dbReference type="NCBI Taxonomy" id="2316362"/>
    <lineage>
        <taxon>Eukaryota</taxon>
        <taxon>Fungi</taxon>
        <taxon>Dikarya</taxon>
        <taxon>Basidiomycota</taxon>
        <taxon>Agaricomycotina</taxon>
        <taxon>Agaricomycetes</taxon>
        <taxon>Agaricomycetidae</taxon>
        <taxon>Agaricales</taxon>
        <taxon>Agaricineae</taxon>
        <taxon>Psathyrellaceae</taxon>
        <taxon>Candolleomyces</taxon>
    </lineage>
</organism>
<protein>
    <submittedName>
        <fullName evidence="2">Uncharacterized protein</fullName>
    </submittedName>
</protein>
<feature type="compositionally biased region" description="Basic and acidic residues" evidence="1">
    <location>
        <begin position="417"/>
        <end position="430"/>
    </location>
</feature>
<dbReference type="EMBL" id="SDEE01000396">
    <property type="protein sequence ID" value="RXW16849.1"/>
    <property type="molecule type" value="Genomic_DNA"/>
</dbReference>